<keyword evidence="4" id="KW-1185">Reference proteome</keyword>
<gene>
    <name evidence="3" type="ORF">FAUST_10245</name>
</gene>
<dbReference type="EMBL" id="JAAMOD010000383">
    <property type="protein sequence ID" value="KAF5229707.1"/>
    <property type="molecule type" value="Genomic_DNA"/>
</dbReference>
<evidence type="ECO:0000313" key="3">
    <source>
        <dbReference type="EMBL" id="KAF5229707.1"/>
    </source>
</evidence>
<name>A0AAN5Z173_FUSAU</name>
<dbReference type="PANTHER" id="PTHR42031">
    <property type="entry name" value="KEY LIME PATHOGENICITY PROTEIN"/>
    <property type="match status" value="1"/>
</dbReference>
<reference evidence="3 4" key="1">
    <citation type="submission" date="2020-02" db="EMBL/GenBank/DDBJ databases">
        <title>Identification and distribution of gene clusters putatively required for synthesis of sphingolipid metabolism inhibitors in phylogenetically diverse species of the filamentous fungus Fusarium.</title>
        <authorList>
            <person name="Kim H.-S."/>
            <person name="Busman M."/>
            <person name="Brown D.W."/>
            <person name="Divon H."/>
            <person name="Uhlig S."/>
            <person name="Proctor R.H."/>
        </authorList>
    </citation>
    <scope>NUCLEOTIDE SEQUENCE [LARGE SCALE GENOMIC DNA]</scope>
    <source>
        <strain evidence="3 4">NRRL 2903</strain>
    </source>
</reference>
<dbReference type="AlphaFoldDB" id="A0AAN5Z173"/>
<feature type="compositionally biased region" description="Basic and acidic residues" evidence="1">
    <location>
        <begin position="734"/>
        <end position="748"/>
    </location>
</feature>
<dbReference type="InterPro" id="IPR057218">
    <property type="entry name" value="DUF7896"/>
</dbReference>
<dbReference type="SMART" id="SM00355">
    <property type="entry name" value="ZnF_C2H2"/>
    <property type="match status" value="5"/>
</dbReference>
<accession>A0AAN5Z173</accession>
<evidence type="ECO:0000256" key="1">
    <source>
        <dbReference type="SAM" id="MobiDB-lite"/>
    </source>
</evidence>
<feature type="region of interest" description="Disordered" evidence="1">
    <location>
        <begin position="883"/>
        <end position="958"/>
    </location>
</feature>
<feature type="region of interest" description="Disordered" evidence="1">
    <location>
        <begin position="734"/>
        <end position="765"/>
    </location>
</feature>
<feature type="domain" description="C2H2-type" evidence="2">
    <location>
        <begin position="978"/>
        <end position="1005"/>
    </location>
</feature>
<comment type="caution">
    <text evidence="3">The sequence shown here is derived from an EMBL/GenBank/DDBJ whole genome shotgun (WGS) entry which is preliminary data.</text>
</comment>
<protein>
    <recommendedName>
        <fullName evidence="2">C2H2-type domain-containing protein</fullName>
    </recommendedName>
</protein>
<dbReference type="Proteomes" id="UP000537989">
    <property type="component" value="Unassembled WGS sequence"/>
</dbReference>
<feature type="domain" description="C2H2-type" evidence="2">
    <location>
        <begin position="1064"/>
        <end position="1084"/>
    </location>
</feature>
<feature type="compositionally biased region" description="Basic and acidic residues" evidence="1">
    <location>
        <begin position="945"/>
        <end position="958"/>
    </location>
</feature>
<proteinExistence type="predicted"/>
<dbReference type="InterPro" id="IPR013087">
    <property type="entry name" value="Znf_C2H2_type"/>
</dbReference>
<evidence type="ECO:0000259" key="2">
    <source>
        <dbReference type="SMART" id="SM00355"/>
    </source>
</evidence>
<evidence type="ECO:0000313" key="4">
    <source>
        <dbReference type="Proteomes" id="UP000537989"/>
    </source>
</evidence>
<organism evidence="3 4">
    <name type="scientific">Fusarium austroamericanum</name>
    <dbReference type="NCBI Taxonomy" id="282268"/>
    <lineage>
        <taxon>Eukaryota</taxon>
        <taxon>Fungi</taxon>
        <taxon>Dikarya</taxon>
        <taxon>Ascomycota</taxon>
        <taxon>Pezizomycotina</taxon>
        <taxon>Sordariomycetes</taxon>
        <taxon>Hypocreomycetidae</taxon>
        <taxon>Hypocreales</taxon>
        <taxon>Nectriaceae</taxon>
        <taxon>Fusarium</taxon>
    </lineage>
</organism>
<feature type="region of interest" description="Disordered" evidence="1">
    <location>
        <begin position="27"/>
        <end position="46"/>
    </location>
</feature>
<dbReference type="PANTHER" id="PTHR42031:SF1">
    <property type="entry name" value="KEY LIME PATHOGENICITY PROTEIN"/>
    <property type="match status" value="1"/>
</dbReference>
<feature type="region of interest" description="Disordered" evidence="1">
    <location>
        <begin position="159"/>
        <end position="244"/>
    </location>
</feature>
<dbReference type="Gene3D" id="3.30.160.60">
    <property type="entry name" value="Classic Zinc Finger"/>
    <property type="match status" value="1"/>
</dbReference>
<feature type="domain" description="C2H2-type" evidence="2">
    <location>
        <begin position="1010"/>
        <end position="1040"/>
    </location>
</feature>
<sequence>MSRDDYTPRGLSDLESHLDIAGQRQRPHFDVGTGSEPIAPSPNQQGRHVTLNAALEVDMLRHKLRTLENLVERYGTSGSALPLRVLPTPLVSCTFGALRHMFPLFLKLKKPELFSIVANASSSRLGNRPYEGLFQLERDNHIRLHSTKSSSDSELFIQADGSSNTSDLPGKGAGPVPRDRLPPIHPPATLVTAGLPPLPFPTPSTASTATTRRGHGSSFSFSEPKPVLPRGNEETTADPQLPPLKRARVGHDRLKSIGELKLIRNNDPCLRCRASNRPVSTSLLAVCQTKPGAYHPSVTQITRVPAARECLRQSRRYIGVSLDAIVDLSLPLLMFCSKVRAIFTGIVVLANIRVGSFAWSQPHTPLTPSNPRRGSINDKILAQNPTISAATRPAWRVDFQDTFWWQDGEPVFGEGVNQPLVPGYHDQGAPPPVLQLIASSPSFRGVSFDLLELLSLSGQLSMSREEEQTVHPSLFRAKQLLREIIYYDASQPKPLLRIETSFPPRTPIDSRPSSERNVLLRECTRRYLVSLDFAASNLPSMGVRQWLGVFVSLCIFSAVDTILIDLAWSFQANDPSHAGTTPTERPDQVIRSVYQALVYLFNTSNDPLANSSESDDPIVRNIARIVRREYWPPRHLFSSIDFLMNLGAGETPNYGFNGFVMPGRHSLGFRSSRALSSAQAENMPRPPFSKPPLSIGLVGSSSQYIPPGIRSDFSLPGQFALPGDIAGRARRHTISDDMSPHPESRRPSGGEPISPSRLKPSSRRTSLRRVYCDKCNEHPDGFRGDHELRRHIDAKHSATVKRWVCKEPKTLLSSSPQPVIPLSRCKACLAQKRYGAYYNAAAHLRRAHFRPHRVGKASGDWPSMSVLKDWMREVRQSIDVPDEHISSGEDDMDEFPTPASYRDSMSHQAPMIPEAQPPTAALGPLLSSGSTEQSMPIERASPSRRPAENRTRCPHPDCGREFRDLASHMLTHQEERPEKCPIVTCEYHTKGFARKYDKNRHALTHYRGSMVCPFCPGVGSPFEKVFTRADVFKRHLTAAHQVDQTGHSSGHRLPGGEDPVGTKARCSICKNGFSTAQDFYEHLDDCVLGVIVPSASTSSQHSRLQGSPQ</sequence>
<feature type="domain" description="C2H2-type" evidence="2">
    <location>
        <begin position="951"/>
        <end position="972"/>
    </location>
</feature>
<dbReference type="Pfam" id="PF25438">
    <property type="entry name" value="DUF7896"/>
    <property type="match status" value="1"/>
</dbReference>
<feature type="domain" description="C2H2-type" evidence="2">
    <location>
        <begin position="770"/>
        <end position="796"/>
    </location>
</feature>